<feature type="transmembrane region" description="Helical" evidence="7">
    <location>
        <begin position="106"/>
        <end position="125"/>
    </location>
</feature>
<keyword evidence="3 7" id="KW-0812">Transmembrane</keyword>
<feature type="domain" description="Major facilitator superfamily (MFS) profile" evidence="8">
    <location>
        <begin position="224"/>
        <end position="432"/>
    </location>
</feature>
<evidence type="ECO:0000256" key="1">
    <source>
        <dbReference type="ARBA" id="ARBA00004651"/>
    </source>
</evidence>
<dbReference type="InterPro" id="IPR011701">
    <property type="entry name" value="MFS"/>
</dbReference>
<evidence type="ECO:0000256" key="6">
    <source>
        <dbReference type="SAM" id="MobiDB-lite"/>
    </source>
</evidence>
<dbReference type="InterPro" id="IPR020846">
    <property type="entry name" value="MFS_dom"/>
</dbReference>
<feature type="transmembrane region" description="Helical" evidence="7">
    <location>
        <begin position="385"/>
        <end position="402"/>
    </location>
</feature>
<dbReference type="InterPro" id="IPR036259">
    <property type="entry name" value="MFS_trans_sf"/>
</dbReference>
<keyword evidence="10" id="KW-1185">Reference proteome</keyword>
<dbReference type="CDD" id="cd06173">
    <property type="entry name" value="MFS_MefA_like"/>
    <property type="match status" value="1"/>
</dbReference>
<proteinExistence type="predicted"/>
<evidence type="ECO:0000256" key="5">
    <source>
        <dbReference type="ARBA" id="ARBA00023136"/>
    </source>
</evidence>
<feature type="transmembrane region" description="Helical" evidence="7">
    <location>
        <begin position="78"/>
        <end position="100"/>
    </location>
</feature>
<keyword evidence="5 7" id="KW-0472">Membrane</keyword>
<evidence type="ECO:0000256" key="4">
    <source>
        <dbReference type="ARBA" id="ARBA00022989"/>
    </source>
</evidence>
<dbReference type="PANTHER" id="PTHR23513">
    <property type="entry name" value="INTEGRAL MEMBRANE EFFLUX PROTEIN-RELATED"/>
    <property type="match status" value="1"/>
</dbReference>
<organism evidence="9 10">
    <name type="scientific">Kineosporia corallincola</name>
    <dbReference type="NCBI Taxonomy" id="2835133"/>
    <lineage>
        <taxon>Bacteria</taxon>
        <taxon>Bacillati</taxon>
        <taxon>Actinomycetota</taxon>
        <taxon>Actinomycetes</taxon>
        <taxon>Kineosporiales</taxon>
        <taxon>Kineosporiaceae</taxon>
        <taxon>Kineosporia</taxon>
    </lineage>
</organism>
<feature type="transmembrane region" description="Helical" evidence="7">
    <location>
        <begin position="172"/>
        <end position="189"/>
    </location>
</feature>
<dbReference type="PROSITE" id="PS50850">
    <property type="entry name" value="MFS"/>
    <property type="match status" value="1"/>
</dbReference>
<feature type="transmembrane region" description="Helical" evidence="7">
    <location>
        <begin position="258"/>
        <end position="277"/>
    </location>
</feature>
<evidence type="ECO:0000313" key="10">
    <source>
        <dbReference type="Proteomes" id="UP001197247"/>
    </source>
</evidence>
<feature type="transmembrane region" description="Helical" evidence="7">
    <location>
        <begin position="232"/>
        <end position="252"/>
    </location>
</feature>
<feature type="transmembrane region" description="Helical" evidence="7">
    <location>
        <begin position="289"/>
        <end position="310"/>
    </location>
</feature>
<dbReference type="Gene3D" id="1.20.1250.20">
    <property type="entry name" value="MFS general substrate transporter like domains"/>
    <property type="match status" value="1"/>
</dbReference>
<dbReference type="EMBL" id="JAHBAY010000014">
    <property type="protein sequence ID" value="MBT0772923.1"/>
    <property type="molecule type" value="Genomic_DNA"/>
</dbReference>
<dbReference type="PANTHER" id="PTHR23513:SF6">
    <property type="entry name" value="MAJOR FACILITATOR SUPERFAMILY ASSOCIATED DOMAIN-CONTAINING PROTEIN"/>
    <property type="match status" value="1"/>
</dbReference>
<evidence type="ECO:0000313" key="9">
    <source>
        <dbReference type="EMBL" id="MBT0772923.1"/>
    </source>
</evidence>
<dbReference type="Proteomes" id="UP001197247">
    <property type="component" value="Unassembled WGS sequence"/>
</dbReference>
<feature type="compositionally biased region" description="Basic and acidic residues" evidence="6">
    <location>
        <begin position="412"/>
        <end position="432"/>
    </location>
</feature>
<evidence type="ECO:0000256" key="3">
    <source>
        <dbReference type="ARBA" id="ARBA00022692"/>
    </source>
</evidence>
<sequence length="432" mass="46021">MEPSVRAAHRNFQYLWAGETLNLYVEQVVAFAAPLLIVTTLNGSVAQGQILTFLFFLPYLVFGLNAGVWLESTSKQRVVVLSALAQAVVLLAIWGVATFWHLDPWSLGGLVLVSGVIAVFFQIAYQSYLPTIYSDQASLLTGNARLALSDAVTRVAGPATAGWLLVAIGTRSTFGLLLGLMVVATLLFSRMRPDPRATVGTGPKERTGTLIRQGITFVREHPWLNPIISCGAYYIVFVTAIKTTVVLYLVTSDKASESVAGVVTACIAVGYGVGSELARRLVPRFGTRLTLQVSALVSVTGVAASTWASVTLESGAVAWLTGAAFLIHGIGDGIFAPTALSVRQVSTPPDLMSRVTSVHRFFIWGGMSLGAVAAAVLTAATGPRVALIVFGISVFGTLPVLYRKRLNLSKPEGTHGRDPEVALRNAERHPAE</sequence>
<dbReference type="Pfam" id="PF07690">
    <property type="entry name" value="MFS_1"/>
    <property type="match status" value="1"/>
</dbReference>
<dbReference type="RefSeq" id="WP_214159462.1">
    <property type="nucleotide sequence ID" value="NZ_JAHBAY010000014.1"/>
</dbReference>
<protein>
    <submittedName>
        <fullName evidence="9">MFS transporter</fullName>
    </submittedName>
</protein>
<name>A0ABS5TP92_9ACTN</name>
<comment type="caution">
    <text evidence="9">The sequence shown here is derived from an EMBL/GenBank/DDBJ whole genome shotgun (WGS) entry which is preliminary data.</text>
</comment>
<gene>
    <name evidence="9" type="ORF">KIH74_28530</name>
</gene>
<comment type="subcellular location">
    <subcellularLocation>
        <location evidence="1">Cell membrane</location>
        <topology evidence="1">Multi-pass membrane protein</topology>
    </subcellularLocation>
</comment>
<evidence type="ECO:0000256" key="2">
    <source>
        <dbReference type="ARBA" id="ARBA00022475"/>
    </source>
</evidence>
<dbReference type="SUPFAM" id="SSF103473">
    <property type="entry name" value="MFS general substrate transporter"/>
    <property type="match status" value="1"/>
</dbReference>
<feature type="transmembrane region" description="Helical" evidence="7">
    <location>
        <begin position="21"/>
        <end position="38"/>
    </location>
</feature>
<feature type="transmembrane region" description="Helical" evidence="7">
    <location>
        <begin position="50"/>
        <end position="71"/>
    </location>
</feature>
<reference evidence="9 10" key="1">
    <citation type="submission" date="2021-05" db="EMBL/GenBank/DDBJ databases">
        <title>Kineosporia and Streptomyces sp. nov. two new marine actinobacteria isolated from Coral.</title>
        <authorList>
            <person name="Buangrab K."/>
            <person name="Sutthacheep M."/>
            <person name="Yeemin T."/>
            <person name="Harunari E."/>
            <person name="Igarashi Y."/>
            <person name="Kanchanasin P."/>
            <person name="Tanasupawat S."/>
            <person name="Phongsopitanun W."/>
        </authorList>
    </citation>
    <scope>NUCLEOTIDE SEQUENCE [LARGE SCALE GENOMIC DNA]</scope>
    <source>
        <strain evidence="9 10">J2-2</strain>
    </source>
</reference>
<feature type="transmembrane region" description="Helical" evidence="7">
    <location>
        <begin position="316"/>
        <end position="340"/>
    </location>
</feature>
<evidence type="ECO:0000259" key="8">
    <source>
        <dbReference type="PROSITE" id="PS50850"/>
    </source>
</evidence>
<keyword evidence="2" id="KW-1003">Cell membrane</keyword>
<evidence type="ECO:0000256" key="7">
    <source>
        <dbReference type="SAM" id="Phobius"/>
    </source>
</evidence>
<accession>A0ABS5TP92</accession>
<feature type="region of interest" description="Disordered" evidence="6">
    <location>
        <begin position="411"/>
        <end position="432"/>
    </location>
</feature>
<keyword evidence="4 7" id="KW-1133">Transmembrane helix</keyword>
<feature type="transmembrane region" description="Helical" evidence="7">
    <location>
        <begin position="361"/>
        <end position="379"/>
    </location>
</feature>